<dbReference type="EMBL" id="JAQLKE010000041">
    <property type="protein sequence ID" value="MDB7085497.1"/>
    <property type="molecule type" value="Genomic_DNA"/>
</dbReference>
<dbReference type="RefSeq" id="WP_117562802.1">
    <property type="nucleotide sequence ID" value="NZ_JAQLKE010000041.1"/>
</dbReference>
<dbReference type="GO" id="GO:0006508">
    <property type="term" value="P:proteolysis"/>
    <property type="evidence" value="ECO:0007669"/>
    <property type="project" value="InterPro"/>
</dbReference>
<name>A0AB35IN37_9FIRM</name>
<dbReference type="Pfam" id="PF00326">
    <property type="entry name" value="Peptidase_S9"/>
    <property type="match status" value="1"/>
</dbReference>
<dbReference type="GO" id="GO:0052689">
    <property type="term" value="F:carboxylic ester hydrolase activity"/>
    <property type="evidence" value="ECO:0007669"/>
    <property type="project" value="TreeGrafter"/>
</dbReference>
<dbReference type="GO" id="GO:0008236">
    <property type="term" value="F:serine-type peptidase activity"/>
    <property type="evidence" value="ECO:0007669"/>
    <property type="project" value="InterPro"/>
</dbReference>
<dbReference type="SUPFAM" id="SSF53474">
    <property type="entry name" value="alpha/beta-Hydrolases"/>
    <property type="match status" value="1"/>
</dbReference>
<feature type="domain" description="Peptidase S9 prolyl oligopeptidase catalytic" evidence="1">
    <location>
        <begin position="85"/>
        <end position="258"/>
    </location>
</feature>
<reference evidence="2" key="1">
    <citation type="submission" date="2023-01" db="EMBL/GenBank/DDBJ databases">
        <title>Human gut microbiome strain richness.</title>
        <authorList>
            <person name="Chen-Liaw A."/>
        </authorList>
    </citation>
    <scope>NUCLEOTIDE SEQUENCE</scope>
    <source>
        <strain evidence="2">1001217st2_G6_1001217B_191108</strain>
    </source>
</reference>
<dbReference type="Gene3D" id="3.40.50.1820">
    <property type="entry name" value="alpha/beta hydrolase"/>
    <property type="match status" value="1"/>
</dbReference>
<sequence length="260" mass="29437">MIEKRIFVPCGDHDIPMVITYPSEEGQFPCMLLLHGYMSYKEGDGYLFTKTAQELAKANIASARIDFCSMGENRYSRVHYGTEICVKETKCAFEFLQKDSHIFPKRIGILGHSMGGRIAFLSSNLPSKCLVTYNGAVNVSEPSGMKMSGDVLKDMDEKGYSIIHTSDGRSELLFPKFVEDCQIYSQEIYKYKNPILVCVGADDPTLDPNVSYNFVKNCHMDNVDMLVIDKANHTFNAKTGDYTKVYELLEKLIPWLKENI</sequence>
<evidence type="ECO:0000313" key="2">
    <source>
        <dbReference type="EMBL" id="MDB7085497.1"/>
    </source>
</evidence>
<dbReference type="InterPro" id="IPR029058">
    <property type="entry name" value="AB_hydrolase_fold"/>
</dbReference>
<evidence type="ECO:0000259" key="1">
    <source>
        <dbReference type="Pfam" id="PF00326"/>
    </source>
</evidence>
<organism evidence="2 3">
    <name type="scientific">Thomasclavelia ramosa</name>
    <dbReference type="NCBI Taxonomy" id="1547"/>
    <lineage>
        <taxon>Bacteria</taxon>
        <taxon>Bacillati</taxon>
        <taxon>Bacillota</taxon>
        <taxon>Erysipelotrichia</taxon>
        <taxon>Erysipelotrichales</taxon>
        <taxon>Coprobacillaceae</taxon>
        <taxon>Thomasclavelia</taxon>
    </lineage>
</organism>
<evidence type="ECO:0000313" key="3">
    <source>
        <dbReference type="Proteomes" id="UP001211987"/>
    </source>
</evidence>
<dbReference type="PANTHER" id="PTHR43265">
    <property type="entry name" value="ESTERASE ESTD"/>
    <property type="match status" value="1"/>
</dbReference>
<dbReference type="InterPro" id="IPR001375">
    <property type="entry name" value="Peptidase_S9_cat"/>
</dbReference>
<proteinExistence type="predicted"/>
<accession>A0AB35IN37</accession>
<dbReference type="Proteomes" id="UP001211987">
    <property type="component" value="Unassembled WGS sequence"/>
</dbReference>
<comment type="caution">
    <text evidence="2">The sequence shown here is derived from an EMBL/GenBank/DDBJ whole genome shotgun (WGS) entry which is preliminary data.</text>
</comment>
<dbReference type="InterPro" id="IPR053145">
    <property type="entry name" value="AB_hydrolase_Est10"/>
</dbReference>
<protein>
    <submittedName>
        <fullName evidence="2">Prolyl oligopeptidase family serine peptidase</fullName>
    </submittedName>
</protein>
<dbReference type="AlphaFoldDB" id="A0AB35IN37"/>
<gene>
    <name evidence="2" type="ORF">PM738_16940</name>
</gene>
<dbReference type="PANTHER" id="PTHR43265:SF1">
    <property type="entry name" value="ESTERASE ESTD"/>
    <property type="match status" value="1"/>
</dbReference>